<dbReference type="OrthoDB" id="8187571at2759"/>
<dbReference type="AlphaFoldDB" id="A0A1X7SIC0"/>
<dbReference type="EnsemblMetazoa" id="Aqu2.1.01802_001">
    <property type="protein sequence ID" value="Aqu2.1.01802_001"/>
    <property type="gene ID" value="Aqu2.1.01802"/>
</dbReference>
<dbReference type="eggNOG" id="KOG3105">
    <property type="taxonomic scope" value="Eukaryota"/>
</dbReference>
<evidence type="ECO:0000313" key="2">
    <source>
        <dbReference type="EnsemblMetazoa" id="Aqu2.1.01802_001"/>
    </source>
</evidence>
<dbReference type="InParanoid" id="A0A1X7SIC0"/>
<reference evidence="2" key="1">
    <citation type="submission" date="2017-05" db="UniProtKB">
        <authorList>
            <consortium name="EnsemblMetazoa"/>
        </authorList>
    </citation>
    <scope>IDENTIFICATION</scope>
</reference>
<organism evidence="2">
    <name type="scientific">Amphimedon queenslandica</name>
    <name type="common">Sponge</name>
    <dbReference type="NCBI Taxonomy" id="400682"/>
    <lineage>
        <taxon>Eukaryota</taxon>
        <taxon>Metazoa</taxon>
        <taxon>Porifera</taxon>
        <taxon>Demospongiae</taxon>
        <taxon>Heteroscleromorpha</taxon>
        <taxon>Haplosclerida</taxon>
        <taxon>Niphatidae</taxon>
        <taxon>Amphimedon</taxon>
    </lineage>
</organism>
<dbReference type="InterPro" id="IPR004875">
    <property type="entry name" value="DDE_SF_endonuclease_dom"/>
</dbReference>
<sequence length="222" mass="25749">MGTTARLPVPKGLYDESRSDSVIICISWKIHNGSTWIQSVPIKGLSDKCNITLTFTITLAGMFFHYKLFMEEKTEKSQPRGFKFISDFLVLQNTKHWSNEEETLKLVDNIISPFVVKKREEMGLSRTQKALVIWDVFKGQVTDKVLKRLDSLHIEFIAVPANMTHFFQPLDFTVNKSAKQYMRREFVMYYSNSVREQLASGKEMEDIDVDFRLTTIKPLHAQ</sequence>
<dbReference type="Pfam" id="PF03184">
    <property type="entry name" value="DDE_1"/>
    <property type="match status" value="1"/>
</dbReference>
<proteinExistence type="predicted"/>
<protein>
    <recommendedName>
        <fullName evidence="1">DDE-1 domain-containing protein</fullName>
    </recommendedName>
</protein>
<evidence type="ECO:0000259" key="1">
    <source>
        <dbReference type="Pfam" id="PF03184"/>
    </source>
</evidence>
<name>A0A1X7SIC0_AMPQE</name>
<accession>A0A1X7SIC0</accession>
<dbReference type="GO" id="GO:0003676">
    <property type="term" value="F:nucleic acid binding"/>
    <property type="evidence" value="ECO:0007669"/>
    <property type="project" value="InterPro"/>
</dbReference>
<feature type="domain" description="DDE-1" evidence="1">
    <location>
        <begin position="120"/>
        <end position="198"/>
    </location>
</feature>